<dbReference type="Pfam" id="PF17963">
    <property type="entry name" value="Big_9"/>
    <property type="match status" value="1"/>
</dbReference>
<dbReference type="SUPFAM" id="SSF51120">
    <property type="entry name" value="beta-Roll"/>
    <property type="match status" value="1"/>
</dbReference>
<protein>
    <submittedName>
        <fullName evidence="3">Serralysin C</fullName>
        <ecNumber evidence="3">3.4.24.40</ecNumber>
    </submittedName>
</protein>
<dbReference type="NCBIfam" id="TIGR03660">
    <property type="entry name" value="T1SS_rpt_143"/>
    <property type="match status" value="1"/>
</dbReference>
<dbReference type="NCBIfam" id="NF033510">
    <property type="entry name" value="Ca_tandemer"/>
    <property type="match status" value="6"/>
</dbReference>
<keyword evidence="4" id="KW-1185">Reference proteome</keyword>
<accession>A0A1Y6KUE6</accession>
<evidence type="ECO:0000256" key="2">
    <source>
        <dbReference type="SAM" id="MobiDB-lite"/>
    </source>
</evidence>
<dbReference type="Proteomes" id="UP000196485">
    <property type="component" value="Unassembled WGS sequence"/>
</dbReference>
<dbReference type="NCBIfam" id="TIGR03661">
    <property type="entry name" value="T1SS_VCA0849"/>
    <property type="match status" value="1"/>
</dbReference>
<evidence type="ECO:0000313" key="4">
    <source>
        <dbReference type="Proteomes" id="UP000196485"/>
    </source>
</evidence>
<dbReference type="EMBL" id="FYAH01000002">
    <property type="protein sequence ID" value="SMY15820.1"/>
    <property type="molecule type" value="Genomic_DNA"/>
</dbReference>
<dbReference type="Gene3D" id="2.60.40.10">
    <property type="entry name" value="Immunoglobulins"/>
    <property type="match status" value="10"/>
</dbReference>
<evidence type="ECO:0000256" key="1">
    <source>
        <dbReference type="ARBA" id="ARBA00022837"/>
    </source>
</evidence>
<name>A0A1Y6KUE6_9GAMM</name>
<dbReference type="InterPro" id="IPR013783">
    <property type="entry name" value="Ig-like_fold"/>
</dbReference>
<organism evidence="3 4">
    <name type="scientific">Photobacterium aquimaris</name>
    <dbReference type="NCBI Taxonomy" id="512643"/>
    <lineage>
        <taxon>Bacteria</taxon>
        <taxon>Pseudomonadati</taxon>
        <taxon>Pseudomonadota</taxon>
        <taxon>Gammaproteobacteria</taxon>
        <taxon>Vibrionales</taxon>
        <taxon>Vibrionaceae</taxon>
        <taxon>Photobacterium</taxon>
    </lineage>
</organism>
<sequence>MKPLMYIVVEGVIWKITAEGEWIQIPPSAIIDSSVPFISEKAQVNDIIKTKNNEDDVVKISTSETTLRHNQNSPDSAVTSNDLSSDSVSFVTRVKPTLAETLPEAGFNTRPTTSEERNERNEIGDTIPSLRNSAALTVTIIDGGDGYENQFEVPTVDLFGNAIDVDDGRIVVVTITDIDGKVFTASAVVKDQKWFINDQDLSELSEGPLDVYASVTDYYGNFVDATDDTIKDTLAEITAEFDGKGDNYLNQFEIVVSDLLGNITFVENNQPVTITVTDSQGKTIIFETTNNDGAWNISATDLSSLAEGELTVIAETIDIAGNPVSATDTIIKDTLADITANFEGNGDNYLNRVEIPESDLFGSVSNVENGQTVTIKVTDSNGLDKSFTTTVIDGKWTIEDADLTDLAEGELTILAETVDIAGNPASATNTIIKDTLADINANFDGKGDEFLNRFEIPVTDLFGNVENVEDGQSITITITDSNGLEKIHTTTVINGKWTIEDADLTDLAEGELTILAETVDIAGNPVSATDTIIRDTLADITANFEGNGDEYLNEAEITAKTKLFGNIDFVENNQNVDVTVTDKDGKTITFATTVVNGAWSIGDADLSTLADGELIITAETMDIAGNPVSATDTIIKDTLADITANFEGNGDNYLNRVEIPESDLFGSVSNVENGQTVTIKVTDSNGLDKSFTTTVIDGKWTIEDADLTDLAEGELTILAETVDIAGNPPSATNTIIKDTLADINANFDGKGDEFLNRFEIPVTDLFGNVENVEDGQSITITITDSNGLEKIHTTTVINGKWTIEDADLTDLAEGELTVIADTVDIAGNPVSATDTIIKDTLADITANFEGNGDNYLNRVEIPESDLFGSVSNVENGQTVTIKVTDSNGLDKSFTTTVIDGKWTIEDADLTDLAEGELTILAETVDIAGNPASATNTIIKDTLADINANFDGKGDEFLNRFEIPVTDLFGNVENVEDGQSITITITDSNGLEKIHTTTVINGKWTIEDADLTDLAEGELTILAETVDIAGNPVSATDTIIKDTLADITANFESNGDEYLNEAEITAKTKLFGNIDFVENNQNVDVTVTDKDGKTITFATTVVNGAWSIGDADLATLADGELIITAETIDIAGNPAIATDTIIKDTSALSIDIVTDNYELGGLNIVALKNGDVTFLEGTTTGTQAGDKIEVTFSDGTETIVLTTTVDSTGNWRIEDFDLNQLNVLKTWEMSATVTDAAGNTALDDMPTLTRPDSSIFYETTLEYQSSSEATSVINIEFAEFTFNTNQSLLEQLTTQGNPITVTVSSDGLTLTAESNGVTVLTATIQAATQTINITLFEPVDSELGSNSTQSAILIDGIQTDTDGTTETVVAPALIYIRDSEPDILDDDSSVIEGNITSGNVLNNDSDLDAPLSVVRVTVHGESKILTSGSATFDLPEGALTIQQNGHWIFTANRNLDHSSGDINLVVSYIAGDKDYDYSSADLTITIKDGEANTIINNHDSNVEGLISNPTDTFTGNFTIKAGSDNPDPNSITFNAQTIAALTALKLQSGDTYHYIEYTLSSDGKTITATSGGETIFTLTLTGAANGDDVTGTVTLVQHRPLNHTNASDVIKLPLLVDATDLDGTKTPTGQFDWYIQDGADPELIVKQELAFDEANLSSSQPISKTGTIDVVVGSDGLDGTLTQSPLFFDQTHLPSGLTSGGDIITYTVTGTGQMIEASVNGEKVFDIAITQKPDAEGNSTVEYTFNLYKSIDQTDPNGIETITIPVFIRDNDGDVNQANITVTIADGDTPVITDTTLEITENPIAVAPDAPPAGTTETASSTISVTAGQDPIVDLQLALTGAVQTSDGDAITHNGEALTWKFDGSNNYDAVLANGTVIFSINLSDIGTIAAGGSADATITIVLNDFIDHLNGKDTKLDITLPVQATDSDGSVGTSNVTVTIWDGLKPEIIVNGSLNVQENDLLDDGVDSDASDVATPTLSFNTGSDSVVSVTLDTALFNGKNYTSAGENITLGAPNADGWYIATAAGKEIFQIKVNLDGTVEFDLFASIDHPDTTSQDTLNLEFGAILTDSDGDTSPATIFDVNVLDDVPKGGTDGTLVLVEGQSQTLKLLTDEIIGADGGEIVSFIYNGTTYSIDGNPINLINTTVTPAKKYGTMVVNADGTIEITTVSTSEFSGQILDSMTYTIKDEDGDTADRTATMVLGDNPGHIKVELMEVLEDTRTAPLSIKVFPGDEDQNETLTNITISESSLAGGQLYLNGTLLTAVGGVITITDFIKNGNFYSPNGELTYQPAPDAAINQQGMVNLEITATISTNTADKTLDKNLPIKVYPNADAPVWDTPETEYTGVEDDNGSIKLDLAANLTDIDSSEKLTYRISGIPDGITLELNGNVVKDGDVLNQNQLNKITVVSDKNLAGKFEFTVTAIATEKGNQFIDKNEHKTEETPHQVIVNIKPDADTPTLSVKNIKGIEDQSINLSQMLIGKLTDIDGSESLSYHIKVQEGWSIQGGGAVEQPVGSGIYIVSAEAIESGEALLYPKEDISSWTETLTIEVTAVSTETSVDGLDPVNVTAVSDTKTITIDLKGVIDRPDVADGGNGHWEYVADSTDNSTGFKGTIKSTTGFNEDSPLPLDFMSTTSDDDKSEQITIMITNLPDGVMFVDSDGNPITLEIVGESASTGVIYQITNDQLKTTFLQTTKDFSGQLNFDVNVISTEPDGDSGEFNYQVKIDVLPVVDEKDGAVLEASTHEDKSANLLIEPVINKDIDHSESLTGYKITGLPAGLTLFIDGIAISVPSGGLDLTGYKNSGESWADFINSGRVTVLADEDLSGLFNISISYEVTDTSPTGQTATKDINATIQLDVAGIVEGDTRLESTSEMLTSTDGSPIDLTNAVHFFDEDLDGSEYLDYIIIVVPSGINLIVEHPNGASIDGSGNWIIPATGLTSDTVKEAMKDILADATISSNFDTDIIDLRVVAHVIDDEHSRYIDAPLQVQITGHGGGGSCLPIDDPDNIQSDDAIITKEGEDIDLSGLLDSNIDDSPEIEISFFIDVKDLPLGVEIEGDGVIPEYNAIGEILGYTITPSGLENMVFVGLDEDWAGCINIPIEITQTSTCNGQSSKTTQNIKIEVIPVVDDIIVNAGQTTIQEDAESAINLELILGDNIFAGQTISGEGESATGKETINWLTITLPAGAKLNGDPAILQDNGDNTWTIKDPTRLGELTLTPPLNFSGELTINVAANITDEADCPTQTDTQTKTASVVINVAPVTDFAEMPDKIEVLGDEDSYINITGIDAILFDNDGSETLSLNISGLPEGAVLFYSPDGGNTFVQLPNSGQSWSISASQMDGVYIRPPLDFSGDMKLKLEAITNEIGTNDIKTSTTDLVVGVKPIGDDVQFFDVPESLAGTEGDSFTIPVNLESYETNSDEALRLTVTISANDPAQLQGLDKIVIGGQEVTFGQKGNNWFATVVINSNTLDEFTLYSGDAYGDMTITLAANTVDTNIVLGTEYTHEGVIATEEIKLTIDALPDEPELTAQYTSIIAETNSAIALNLDLMMQNPAPNEKGSIMITGFPSDYVFSAGKEKDGGWEVDLADIANLTMTGNSAQDFTLSIEPISSIDNQTATGTAQTIDFKIADAGDNTLVGTASDDVIIGGKGNDIMSGDAGNDSFVFKSDDLGSISTPAQDTILDFDTTINSDNIDLSAILSNVTDGISADNYIDITENNGSVTFHVKDNGTDVTQELTLDNVSKDALYGADTSSATDAEVLQKMIDDNNLITG</sequence>
<dbReference type="Pfam" id="PF00353">
    <property type="entry name" value="HemolysinCabind"/>
    <property type="match status" value="1"/>
</dbReference>
<gene>
    <name evidence="3" type="primary">prtC</name>
    <name evidence="3" type="ORF">PAQU9191_01051</name>
</gene>
<dbReference type="InterPro" id="IPR001343">
    <property type="entry name" value="Hemolysn_Ca-bd"/>
</dbReference>
<dbReference type="RefSeq" id="WP_235011124.1">
    <property type="nucleotide sequence ID" value="NZ_FYAH01000002.1"/>
</dbReference>
<feature type="region of interest" description="Disordered" evidence="2">
    <location>
        <begin position="64"/>
        <end position="83"/>
    </location>
</feature>
<dbReference type="InterPro" id="IPR019959">
    <property type="entry name" value="T1SS-143_rpt-cont_dom"/>
</dbReference>
<evidence type="ECO:0000313" key="3">
    <source>
        <dbReference type="EMBL" id="SMY15820.1"/>
    </source>
</evidence>
<dbReference type="GO" id="GO:0016787">
    <property type="term" value="F:hydrolase activity"/>
    <property type="evidence" value="ECO:0007669"/>
    <property type="project" value="UniProtKB-KW"/>
</dbReference>
<proteinExistence type="predicted"/>
<dbReference type="InterPro" id="IPR011049">
    <property type="entry name" value="Serralysin-like_metalloprot_C"/>
</dbReference>
<keyword evidence="3" id="KW-0378">Hydrolase</keyword>
<dbReference type="EC" id="3.4.24.40" evidence="3"/>
<dbReference type="GO" id="GO:0005509">
    <property type="term" value="F:calcium ion binding"/>
    <property type="evidence" value="ECO:0007669"/>
    <property type="project" value="InterPro"/>
</dbReference>
<dbReference type="InterPro" id="IPR019960">
    <property type="entry name" value="T1SS_VCA0849"/>
</dbReference>
<keyword evidence="1" id="KW-0106">Calcium</keyword>
<reference evidence="4" key="1">
    <citation type="submission" date="2017-06" db="EMBL/GenBank/DDBJ databases">
        <authorList>
            <person name="Rodrigo-Torres L."/>
            <person name="Arahal R. D."/>
            <person name="Lucena T."/>
        </authorList>
    </citation>
    <scope>NUCLEOTIDE SEQUENCE [LARGE SCALE GENOMIC DNA]</scope>
    <source>
        <strain evidence="4">type strain: CECT 9192</strain>
    </source>
</reference>